<evidence type="ECO:0000256" key="1">
    <source>
        <dbReference type="ARBA" id="ARBA00006484"/>
    </source>
</evidence>
<evidence type="ECO:0000313" key="5">
    <source>
        <dbReference type="EMBL" id="GAA1114993.1"/>
    </source>
</evidence>
<dbReference type="Gene3D" id="3.40.50.720">
    <property type="entry name" value="NAD(P)-binding Rossmann-like Domain"/>
    <property type="match status" value="1"/>
</dbReference>
<gene>
    <name evidence="5" type="ORF">GCM10009668_42060</name>
</gene>
<feature type="domain" description="Ketoreductase" evidence="4">
    <location>
        <begin position="5"/>
        <end position="202"/>
    </location>
</feature>
<reference evidence="5 6" key="1">
    <citation type="journal article" date="2019" name="Int. J. Syst. Evol. Microbiol.">
        <title>The Global Catalogue of Microorganisms (GCM) 10K type strain sequencing project: providing services to taxonomists for standard genome sequencing and annotation.</title>
        <authorList>
            <consortium name="The Broad Institute Genomics Platform"/>
            <consortium name="The Broad Institute Genome Sequencing Center for Infectious Disease"/>
            <person name="Wu L."/>
            <person name="Ma J."/>
        </authorList>
    </citation>
    <scope>NUCLEOTIDE SEQUENCE [LARGE SCALE GENOMIC DNA]</scope>
    <source>
        <strain evidence="5 6">JCM 13008</strain>
    </source>
</reference>
<name>A0ABN1U3B5_9ACTN</name>
<dbReference type="InterPro" id="IPR020904">
    <property type="entry name" value="Sc_DH/Rdtase_CS"/>
</dbReference>
<dbReference type="EMBL" id="BAAALG010000019">
    <property type="protein sequence ID" value="GAA1114993.1"/>
    <property type="molecule type" value="Genomic_DNA"/>
</dbReference>
<dbReference type="PROSITE" id="PS00061">
    <property type="entry name" value="ADH_SHORT"/>
    <property type="match status" value="1"/>
</dbReference>
<sequence length="265" mass="26456">MNAPRSALVTGAARGIGAATVAALCAQGYRVLALDSCAGTQRPPGVVGALATSDDLDAVVAAHPDQVLAVVADVRDQQALERAAARAVEEFGALDAVVAAAGVIGGGRPLWQTPAEDLTAQWEVNARGVWNTAAATVPHLLANPDPSRARFVAIASAAGQRGMFGLAAYAASKHAVIGIVRGLAADLVGTGVTAVAVAPGATDTAMLRATAELYGLPDTEELSAHQLLRRAIDPAEQAAVIALCCSPEGAALNGSVVSADGGFVG</sequence>
<dbReference type="RefSeq" id="WP_343996900.1">
    <property type="nucleotide sequence ID" value="NZ_BAAALG010000019.1"/>
</dbReference>
<evidence type="ECO:0000259" key="4">
    <source>
        <dbReference type="SMART" id="SM00822"/>
    </source>
</evidence>
<accession>A0ABN1U3B5</accession>
<dbReference type="PANTHER" id="PTHR24321">
    <property type="entry name" value="DEHYDROGENASES, SHORT CHAIN"/>
    <property type="match status" value="1"/>
</dbReference>
<dbReference type="NCBIfam" id="NF040491">
    <property type="entry name" value="SDR_subfam_4"/>
    <property type="match status" value="1"/>
</dbReference>
<dbReference type="InterPro" id="IPR030981">
    <property type="entry name" value="SDR_subfam_2"/>
</dbReference>
<dbReference type="SUPFAM" id="SSF51735">
    <property type="entry name" value="NAD(P)-binding Rossmann-fold domains"/>
    <property type="match status" value="1"/>
</dbReference>
<comment type="caution">
    <text evidence="5">The sequence shown here is derived from an EMBL/GenBank/DDBJ whole genome shotgun (WGS) entry which is preliminary data.</text>
</comment>
<protein>
    <submittedName>
        <fullName evidence="5">Mycofactocin-coupled SDR family oxidoreductase</fullName>
    </submittedName>
</protein>
<dbReference type="Proteomes" id="UP001501581">
    <property type="component" value="Unassembled WGS sequence"/>
</dbReference>
<dbReference type="Pfam" id="PF13561">
    <property type="entry name" value="adh_short_C2"/>
    <property type="match status" value="1"/>
</dbReference>
<organism evidence="5 6">
    <name type="scientific">Nocardioides dubius</name>
    <dbReference type="NCBI Taxonomy" id="317019"/>
    <lineage>
        <taxon>Bacteria</taxon>
        <taxon>Bacillati</taxon>
        <taxon>Actinomycetota</taxon>
        <taxon>Actinomycetes</taxon>
        <taxon>Propionibacteriales</taxon>
        <taxon>Nocardioidaceae</taxon>
        <taxon>Nocardioides</taxon>
    </lineage>
</organism>
<dbReference type="InterPro" id="IPR002347">
    <property type="entry name" value="SDR_fam"/>
</dbReference>
<dbReference type="InterPro" id="IPR057326">
    <property type="entry name" value="KR_dom"/>
</dbReference>
<comment type="similarity">
    <text evidence="1">Belongs to the short-chain dehydrogenases/reductases (SDR) family.</text>
</comment>
<evidence type="ECO:0000256" key="2">
    <source>
        <dbReference type="ARBA" id="ARBA00023002"/>
    </source>
</evidence>
<dbReference type="NCBIfam" id="TIGR04504">
    <property type="entry name" value="SDR_subfam_2"/>
    <property type="match status" value="1"/>
</dbReference>
<evidence type="ECO:0000313" key="6">
    <source>
        <dbReference type="Proteomes" id="UP001501581"/>
    </source>
</evidence>
<dbReference type="CDD" id="cd05233">
    <property type="entry name" value="SDR_c"/>
    <property type="match status" value="1"/>
</dbReference>
<dbReference type="InterPro" id="IPR036291">
    <property type="entry name" value="NAD(P)-bd_dom_sf"/>
</dbReference>
<keyword evidence="2" id="KW-0560">Oxidoreductase</keyword>
<evidence type="ECO:0000256" key="3">
    <source>
        <dbReference type="ARBA" id="ARBA00023027"/>
    </source>
</evidence>
<dbReference type="PANTHER" id="PTHR24321:SF8">
    <property type="entry name" value="ESTRADIOL 17-BETA-DEHYDROGENASE 8-RELATED"/>
    <property type="match status" value="1"/>
</dbReference>
<dbReference type="PRINTS" id="PR00081">
    <property type="entry name" value="GDHRDH"/>
</dbReference>
<keyword evidence="3" id="KW-0520">NAD</keyword>
<dbReference type="SMART" id="SM00822">
    <property type="entry name" value="PKS_KR"/>
    <property type="match status" value="1"/>
</dbReference>
<keyword evidence="6" id="KW-1185">Reference proteome</keyword>
<proteinExistence type="inferred from homology"/>